<dbReference type="Pfam" id="PF04237">
    <property type="entry name" value="YjbR"/>
    <property type="match status" value="1"/>
</dbReference>
<dbReference type="STRING" id="305900.GV64_03030"/>
<dbReference type="eggNOG" id="COG2315">
    <property type="taxonomic scope" value="Bacteria"/>
</dbReference>
<organism evidence="1 2">
    <name type="scientific">Endozoicomonas elysicola</name>
    <dbReference type="NCBI Taxonomy" id="305900"/>
    <lineage>
        <taxon>Bacteria</taxon>
        <taxon>Pseudomonadati</taxon>
        <taxon>Pseudomonadota</taxon>
        <taxon>Gammaproteobacteria</taxon>
        <taxon>Oceanospirillales</taxon>
        <taxon>Endozoicomonadaceae</taxon>
        <taxon>Endozoicomonas</taxon>
    </lineage>
</organism>
<dbReference type="InterPro" id="IPR007351">
    <property type="entry name" value="YjbR"/>
</dbReference>
<dbReference type="Proteomes" id="UP000027997">
    <property type="component" value="Unassembled WGS sequence"/>
</dbReference>
<dbReference type="SUPFAM" id="SSF142906">
    <property type="entry name" value="YjbR-like"/>
    <property type="match status" value="1"/>
</dbReference>
<evidence type="ECO:0000313" key="2">
    <source>
        <dbReference type="Proteomes" id="UP000027997"/>
    </source>
</evidence>
<protein>
    <recommendedName>
        <fullName evidence="3">MmcQ/YjbR family DNA-binding protein</fullName>
    </recommendedName>
</protein>
<dbReference type="EMBL" id="JOJP01000001">
    <property type="protein sequence ID" value="KEI69851.1"/>
    <property type="molecule type" value="Genomic_DNA"/>
</dbReference>
<sequence>MDIPALKSWCDELLGIRFDVKWGGVDVYSVHKTKMVCIFYDGCKMACKVPDDLFLMMTGIPGCRPAPHLARAGWVEFGDDCPLSTAELQDLITQSWNLVVDKLPKYVQKALRPDSFIARSSE</sequence>
<reference evidence="1 2" key="1">
    <citation type="submission" date="2014-06" db="EMBL/GenBank/DDBJ databases">
        <title>Whole Genome Sequences of Three Symbiotic Endozoicomonas Bacteria.</title>
        <authorList>
            <person name="Neave M.J."/>
            <person name="Apprill A."/>
            <person name="Voolstra C.R."/>
        </authorList>
    </citation>
    <scope>NUCLEOTIDE SEQUENCE [LARGE SCALE GENOMIC DNA]</scope>
    <source>
        <strain evidence="1 2">DSM 22380</strain>
    </source>
</reference>
<dbReference type="InterPro" id="IPR038056">
    <property type="entry name" value="YjbR-like_sf"/>
</dbReference>
<name>A0A081K6S5_9GAMM</name>
<proteinExistence type="predicted"/>
<keyword evidence="2" id="KW-1185">Reference proteome</keyword>
<accession>A0A081K6S5</accession>
<dbReference type="PANTHER" id="PTHR35145:SF1">
    <property type="entry name" value="CYTOPLASMIC PROTEIN"/>
    <property type="match status" value="1"/>
</dbReference>
<dbReference type="RefSeq" id="WP_020584667.1">
    <property type="nucleotide sequence ID" value="NZ_JOJP01000001.1"/>
</dbReference>
<dbReference type="AlphaFoldDB" id="A0A081K6S5"/>
<evidence type="ECO:0000313" key="1">
    <source>
        <dbReference type="EMBL" id="KEI69851.1"/>
    </source>
</evidence>
<gene>
    <name evidence="1" type="ORF">GV64_03030</name>
</gene>
<evidence type="ECO:0008006" key="3">
    <source>
        <dbReference type="Google" id="ProtNLM"/>
    </source>
</evidence>
<dbReference type="PANTHER" id="PTHR35145">
    <property type="entry name" value="CYTOPLASMIC PROTEIN-RELATED"/>
    <property type="match status" value="1"/>
</dbReference>
<dbReference type="InterPro" id="IPR058532">
    <property type="entry name" value="YjbR/MT2646/Rv2570-like"/>
</dbReference>
<dbReference type="Gene3D" id="3.90.1150.30">
    <property type="match status" value="1"/>
</dbReference>
<comment type="caution">
    <text evidence="1">The sequence shown here is derived from an EMBL/GenBank/DDBJ whole genome shotgun (WGS) entry which is preliminary data.</text>
</comment>